<reference evidence="2" key="1">
    <citation type="submission" date="2024-04" db="EMBL/GenBank/DDBJ databases">
        <title>Salinicola lusitanus LLJ914,a marine bacterium isolated from the Okinawa Trough.</title>
        <authorList>
            <person name="Li J."/>
        </authorList>
    </citation>
    <scope>NUCLEOTIDE SEQUENCE [LARGE SCALE GENOMIC DNA]</scope>
</reference>
<gene>
    <name evidence="1" type="ORF">WMY93_028372</name>
</gene>
<accession>A0AAW0N0C8</accession>
<comment type="caution">
    <text evidence="1">The sequence shown here is derived from an EMBL/GenBank/DDBJ whole genome shotgun (WGS) entry which is preliminary data.</text>
</comment>
<dbReference type="Proteomes" id="UP001460270">
    <property type="component" value="Unassembled WGS sequence"/>
</dbReference>
<proteinExistence type="predicted"/>
<keyword evidence="2" id="KW-1185">Reference proteome</keyword>
<evidence type="ECO:0000313" key="2">
    <source>
        <dbReference type="Proteomes" id="UP001460270"/>
    </source>
</evidence>
<sequence length="120" mass="13306">MRSPDPVSGAATLLCLEHGNPPVLKTGTAWMTLLEMQDCLPGGRERGPAEKKIMMLLWYLGNQNSFLSSDKFDVSQGTAHNVVIEMLDRTCAIAELYICWPNDKKRQKTVQAIDSEGPVE</sequence>
<dbReference type="AlphaFoldDB" id="A0AAW0N0C8"/>
<dbReference type="EMBL" id="JBBPFD010000021">
    <property type="protein sequence ID" value="KAK7882198.1"/>
    <property type="molecule type" value="Genomic_DNA"/>
</dbReference>
<evidence type="ECO:0000313" key="1">
    <source>
        <dbReference type="EMBL" id="KAK7882198.1"/>
    </source>
</evidence>
<protein>
    <recommendedName>
        <fullName evidence="3">Transposase Helix-turn-helix domain-containing protein</fullName>
    </recommendedName>
</protein>
<name>A0AAW0N0C8_9GOBI</name>
<organism evidence="1 2">
    <name type="scientific">Mugilogobius chulae</name>
    <name type="common">yellowstripe goby</name>
    <dbReference type="NCBI Taxonomy" id="88201"/>
    <lineage>
        <taxon>Eukaryota</taxon>
        <taxon>Metazoa</taxon>
        <taxon>Chordata</taxon>
        <taxon>Craniata</taxon>
        <taxon>Vertebrata</taxon>
        <taxon>Euteleostomi</taxon>
        <taxon>Actinopterygii</taxon>
        <taxon>Neopterygii</taxon>
        <taxon>Teleostei</taxon>
        <taxon>Neoteleostei</taxon>
        <taxon>Acanthomorphata</taxon>
        <taxon>Gobiaria</taxon>
        <taxon>Gobiiformes</taxon>
        <taxon>Gobioidei</taxon>
        <taxon>Gobiidae</taxon>
        <taxon>Gobionellinae</taxon>
        <taxon>Mugilogobius</taxon>
    </lineage>
</organism>
<evidence type="ECO:0008006" key="3">
    <source>
        <dbReference type="Google" id="ProtNLM"/>
    </source>
</evidence>